<feature type="signal peptide" evidence="1">
    <location>
        <begin position="1"/>
        <end position="27"/>
    </location>
</feature>
<evidence type="ECO:0000313" key="2">
    <source>
        <dbReference type="EMBL" id="SHG38334.1"/>
    </source>
</evidence>
<gene>
    <name evidence="2" type="ORF">SAMN02745221_00064</name>
</gene>
<feature type="chain" id="PRO_5012431896" evidence="1">
    <location>
        <begin position="28"/>
        <end position="255"/>
    </location>
</feature>
<name>A0A1M5JCN0_9FIRM</name>
<dbReference type="OrthoDB" id="5023800at2"/>
<dbReference type="Proteomes" id="UP000242329">
    <property type="component" value="Unassembled WGS sequence"/>
</dbReference>
<evidence type="ECO:0000313" key="3">
    <source>
        <dbReference type="Proteomes" id="UP000242329"/>
    </source>
</evidence>
<dbReference type="AlphaFoldDB" id="A0A1M5JCN0"/>
<reference evidence="3" key="1">
    <citation type="submission" date="2016-11" db="EMBL/GenBank/DDBJ databases">
        <authorList>
            <person name="Varghese N."/>
            <person name="Submissions S."/>
        </authorList>
    </citation>
    <scope>NUCLEOTIDE SEQUENCE [LARGE SCALE GENOMIC DNA]</scope>
    <source>
        <strain evidence="3">DSM 11003</strain>
    </source>
</reference>
<evidence type="ECO:0000256" key="1">
    <source>
        <dbReference type="SAM" id="SignalP"/>
    </source>
</evidence>
<accession>A0A1M5JCN0</accession>
<protein>
    <submittedName>
        <fullName evidence="2">Uncharacterized protein</fullName>
    </submittedName>
</protein>
<sequence length="255" mass="27546">MNINFRKLISIILVSCLLMTPGFVGNAAAKALKEGSLSNVSVEIQNDLRDKVMQDGKFKEMQAKYAFNTDNVVVKQFPEENGSVYAVRIPINDNTGYQYSSYTVFFDKDCQQKEAVLFKFNKLEDGIYQFVAKTSDSTVTANILENGKILNAEKIDSSGVGQDLSKILEYKNQDANASGFAASFLTIKTAIAAGFWSCFNSCLAGMGVPAWAITALSVACSAICIGTAGAACLLCLKAAEVVLVGTVTYCFGQCW</sequence>
<organism evidence="2 3">
    <name type="scientific">Thermosyntropha lipolytica DSM 11003</name>
    <dbReference type="NCBI Taxonomy" id="1123382"/>
    <lineage>
        <taxon>Bacteria</taxon>
        <taxon>Bacillati</taxon>
        <taxon>Bacillota</taxon>
        <taxon>Clostridia</taxon>
        <taxon>Eubacteriales</taxon>
        <taxon>Syntrophomonadaceae</taxon>
        <taxon>Thermosyntropha</taxon>
    </lineage>
</organism>
<proteinExistence type="predicted"/>
<dbReference type="RefSeq" id="WP_073088808.1">
    <property type="nucleotide sequence ID" value="NZ_FQWY01000002.1"/>
</dbReference>
<keyword evidence="3" id="KW-1185">Reference proteome</keyword>
<dbReference type="EMBL" id="FQWY01000002">
    <property type="protein sequence ID" value="SHG38334.1"/>
    <property type="molecule type" value="Genomic_DNA"/>
</dbReference>
<keyword evidence="1" id="KW-0732">Signal</keyword>